<dbReference type="NCBIfam" id="TIGR00229">
    <property type="entry name" value="sensory_box"/>
    <property type="match status" value="1"/>
</dbReference>
<gene>
    <name evidence="3" type="ORF">LXT13_25810</name>
</gene>
<evidence type="ECO:0000256" key="1">
    <source>
        <dbReference type="SAM" id="Phobius"/>
    </source>
</evidence>
<keyword evidence="1" id="KW-1133">Transmembrane helix</keyword>
<dbReference type="CDD" id="cd00130">
    <property type="entry name" value="PAS"/>
    <property type="match status" value="1"/>
</dbReference>
<comment type="caution">
    <text evidence="3">The sequence shown here is derived from an EMBL/GenBank/DDBJ whole genome shotgun (WGS) entry which is preliminary data.</text>
</comment>
<dbReference type="SUPFAM" id="SSF55785">
    <property type="entry name" value="PYP-like sensor domain (PAS domain)"/>
    <property type="match status" value="1"/>
</dbReference>
<protein>
    <submittedName>
        <fullName evidence="3">GAF domain-containing protein</fullName>
    </submittedName>
</protein>
<dbReference type="Gene3D" id="3.30.450.40">
    <property type="match status" value="1"/>
</dbReference>
<dbReference type="InterPro" id="IPR035965">
    <property type="entry name" value="PAS-like_dom_sf"/>
</dbReference>
<feature type="domain" description="PAS" evidence="2">
    <location>
        <begin position="274"/>
        <end position="341"/>
    </location>
</feature>
<accession>A0ABS8Y0U5</accession>
<keyword evidence="1" id="KW-0472">Membrane</keyword>
<dbReference type="SUPFAM" id="SSF55781">
    <property type="entry name" value="GAF domain-like"/>
    <property type="match status" value="1"/>
</dbReference>
<proteinExistence type="predicted"/>
<dbReference type="PROSITE" id="PS50112">
    <property type="entry name" value="PAS"/>
    <property type="match status" value="1"/>
</dbReference>
<dbReference type="SMART" id="SM00091">
    <property type="entry name" value="PAS"/>
    <property type="match status" value="1"/>
</dbReference>
<keyword evidence="1" id="KW-0812">Transmembrane</keyword>
<dbReference type="Proteomes" id="UP001200741">
    <property type="component" value="Unassembled WGS sequence"/>
</dbReference>
<keyword evidence="4" id="KW-1185">Reference proteome</keyword>
<dbReference type="RefSeq" id="WP_233375190.1">
    <property type="nucleotide sequence ID" value="NZ_JAJTWU010000012.1"/>
</dbReference>
<reference evidence="3 4" key="1">
    <citation type="submission" date="2021-12" db="EMBL/GenBank/DDBJ databases">
        <title>Genome seq of P8.</title>
        <authorList>
            <person name="Seo T."/>
        </authorList>
    </citation>
    <scope>NUCLEOTIDE SEQUENCE [LARGE SCALE GENOMIC DNA]</scope>
    <source>
        <strain evidence="3 4">P8</strain>
    </source>
</reference>
<name>A0ABS8Y0U5_9BURK</name>
<organism evidence="3 4">
    <name type="scientific">Pelomonas cellulosilytica</name>
    <dbReference type="NCBI Taxonomy" id="2906762"/>
    <lineage>
        <taxon>Bacteria</taxon>
        <taxon>Pseudomonadati</taxon>
        <taxon>Pseudomonadota</taxon>
        <taxon>Betaproteobacteria</taxon>
        <taxon>Burkholderiales</taxon>
        <taxon>Sphaerotilaceae</taxon>
        <taxon>Roseateles</taxon>
    </lineage>
</organism>
<dbReference type="InterPro" id="IPR029016">
    <property type="entry name" value="GAF-like_dom_sf"/>
</dbReference>
<dbReference type="Gene3D" id="3.30.450.20">
    <property type="entry name" value="PAS domain"/>
    <property type="match status" value="1"/>
</dbReference>
<evidence type="ECO:0000313" key="4">
    <source>
        <dbReference type="Proteomes" id="UP001200741"/>
    </source>
</evidence>
<dbReference type="Pfam" id="PF13188">
    <property type="entry name" value="PAS_8"/>
    <property type="match status" value="1"/>
</dbReference>
<sequence>MAPFLRARPSRRAVRFARRVLPWRSCGTAAEAAEAVAVTARQSLSTAGLFRRGGAMLDAAIALVVLGACTGLFWLWWRQWRAGRLALARAERLSGFLLTLSRANRAVLRIDDEVTLWREACQLCVQTGHAVLACVYVLDGTVARRGATAGPAARVLENVPDPLDLTHPEVQASYTCRALREGRRFVSNDYVLDPLAGRWRNEAVVQGVRAITWIPLRRAGAVSAVLMLCASQRGYFNDELLALLDELGEDLSFALDNIDARHAREVAQREVAEGRDRFSALFYGAPLPMAIVSIRDRRIVDVNQALCERYGLQRAELLGAATASLAYGTLPEDRERFYQVLLAEGRVSDLPLRMRNRRGEMRDAILNAVRLPYLGEECVLVTSLELGP</sequence>
<dbReference type="Pfam" id="PF13185">
    <property type="entry name" value="GAF_2"/>
    <property type="match status" value="1"/>
</dbReference>
<dbReference type="EMBL" id="JAJTWU010000012">
    <property type="protein sequence ID" value="MCE4557812.1"/>
    <property type="molecule type" value="Genomic_DNA"/>
</dbReference>
<evidence type="ECO:0000313" key="3">
    <source>
        <dbReference type="EMBL" id="MCE4557812.1"/>
    </source>
</evidence>
<dbReference type="InterPro" id="IPR003018">
    <property type="entry name" value="GAF"/>
</dbReference>
<dbReference type="InterPro" id="IPR000014">
    <property type="entry name" value="PAS"/>
</dbReference>
<evidence type="ECO:0000259" key="2">
    <source>
        <dbReference type="PROSITE" id="PS50112"/>
    </source>
</evidence>
<feature type="transmembrane region" description="Helical" evidence="1">
    <location>
        <begin position="59"/>
        <end position="77"/>
    </location>
</feature>